<feature type="chain" id="PRO_5042129617" description="non-specific serine/threonine protein kinase" evidence="25">
    <location>
        <begin position="37"/>
        <end position="602"/>
    </location>
</feature>
<dbReference type="GO" id="GO:0006952">
    <property type="term" value="P:defense response"/>
    <property type="evidence" value="ECO:0007669"/>
    <property type="project" value="UniProtKB-KW"/>
</dbReference>
<dbReference type="InterPro" id="IPR000719">
    <property type="entry name" value="Prot_kinase_dom"/>
</dbReference>
<evidence type="ECO:0000256" key="15">
    <source>
        <dbReference type="ARBA" id="ARBA00022821"/>
    </source>
</evidence>
<dbReference type="SUPFAM" id="SSF52058">
    <property type="entry name" value="L domain-like"/>
    <property type="match status" value="1"/>
</dbReference>
<evidence type="ECO:0000256" key="20">
    <source>
        <dbReference type="ARBA" id="ARBA00023180"/>
    </source>
</evidence>
<keyword evidence="20" id="KW-0325">Glycoprotein</keyword>
<evidence type="ECO:0000256" key="5">
    <source>
        <dbReference type="ARBA" id="ARBA00012513"/>
    </source>
</evidence>
<evidence type="ECO:0000256" key="7">
    <source>
        <dbReference type="ARBA" id="ARBA00022527"/>
    </source>
</evidence>
<dbReference type="PROSITE" id="PS50011">
    <property type="entry name" value="PROTEIN_KINASE_DOM"/>
    <property type="match status" value="1"/>
</dbReference>
<dbReference type="Pfam" id="PF07714">
    <property type="entry name" value="PK_Tyr_Ser-Thr"/>
    <property type="match status" value="1"/>
</dbReference>
<dbReference type="InterPro" id="IPR032675">
    <property type="entry name" value="LRR_dom_sf"/>
</dbReference>
<evidence type="ECO:0000256" key="14">
    <source>
        <dbReference type="ARBA" id="ARBA00022777"/>
    </source>
</evidence>
<evidence type="ECO:0000256" key="22">
    <source>
        <dbReference type="ARBA" id="ARBA00047899"/>
    </source>
</evidence>
<evidence type="ECO:0000313" key="28">
    <source>
        <dbReference type="Proteomes" id="UP001293593"/>
    </source>
</evidence>
<keyword evidence="18" id="KW-0472">Membrane</keyword>
<comment type="caution">
    <text evidence="27">The sequence shown here is derived from an EMBL/GenBank/DDBJ whole genome shotgun (WGS) entry which is preliminary data.</text>
</comment>
<evidence type="ECO:0000256" key="23">
    <source>
        <dbReference type="ARBA" id="ARBA00048679"/>
    </source>
</evidence>
<keyword evidence="8" id="KW-0433">Leucine-rich repeat</keyword>
<keyword evidence="13 24" id="KW-0547">Nucleotide-binding</keyword>
<keyword evidence="28" id="KW-1185">Reference proteome</keyword>
<comment type="similarity">
    <text evidence="21">Belongs to the polygalacturonase-inhibiting protein family.</text>
</comment>
<feature type="binding site" evidence="24">
    <location>
        <position position="308"/>
    </location>
    <ligand>
        <name>ATP</name>
        <dbReference type="ChEBI" id="CHEBI:30616"/>
    </ligand>
</feature>
<keyword evidence="14" id="KW-0418">Kinase</keyword>
<comment type="subcellular location">
    <subcellularLocation>
        <location evidence="1">Membrane</location>
        <topology evidence="1">Peripheral membrane protein</topology>
    </subcellularLocation>
    <subcellularLocation>
        <location evidence="3">Membrane</location>
        <topology evidence="3">Single-pass type I membrane protein</topology>
    </subcellularLocation>
    <subcellularLocation>
        <location evidence="2">Secreted</location>
        <location evidence="2">Cell wall</location>
    </subcellularLocation>
</comment>
<dbReference type="PROSITE" id="PS00107">
    <property type="entry name" value="PROTEIN_KINASE_ATP"/>
    <property type="match status" value="1"/>
</dbReference>
<dbReference type="PROSITE" id="PS00108">
    <property type="entry name" value="PROTEIN_KINASE_ST"/>
    <property type="match status" value="1"/>
</dbReference>
<dbReference type="InterPro" id="IPR003591">
    <property type="entry name" value="Leu-rich_rpt_typical-subtyp"/>
</dbReference>
<dbReference type="Pfam" id="PF13855">
    <property type="entry name" value="LRR_8"/>
    <property type="match status" value="1"/>
</dbReference>
<keyword evidence="12" id="KW-0677">Repeat</keyword>
<dbReference type="FunFam" id="1.10.510.10:FF:000016">
    <property type="entry name" value="Somatic embryogenesis receptor-like kinase 1"/>
    <property type="match status" value="1"/>
</dbReference>
<dbReference type="FunFam" id="3.80.10.10:FF:000400">
    <property type="entry name" value="Nuclear pore complex protein NUP107"/>
    <property type="match status" value="1"/>
</dbReference>
<dbReference type="PANTHER" id="PTHR48006:SF102">
    <property type="entry name" value="LEUCINE-RICH REPEAT-CONTAINING PROTEIN DDB_G0281931-RELATED"/>
    <property type="match status" value="1"/>
</dbReference>
<dbReference type="PRINTS" id="PR00019">
    <property type="entry name" value="LEURICHRPT"/>
</dbReference>
<evidence type="ECO:0000256" key="10">
    <source>
        <dbReference type="ARBA" id="ARBA00022692"/>
    </source>
</evidence>
<comment type="catalytic activity">
    <reaction evidence="22">
        <text>L-threonyl-[protein] + ATP = O-phospho-L-threonyl-[protein] + ADP + H(+)</text>
        <dbReference type="Rhea" id="RHEA:46608"/>
        <dbReference type="Rhea" id="RHEA-COMP:11060"/>
        <dbReference type="Rhea" id="RHEA-COMP:11605"/>
        <dbReference type="ChEBI" id="CHEBI:15378"/>
        <dbReference type="ChEBI" id="CHEBI:30013"/>
        <dbReference type="ChEBI" id="CHEBI:30616"/>
        <dbReference type="ChEBI" id="CHEBI:61977"/>
        <dbReference type="ChEBI" id="CHEBI:456216"/>
        <dbReference type="EC" id="2.7.11.1"/>
    </reaction>
</comment>
<dbReference type="InterPro" id="IPR001611">
    <property type="entry name" value="Leu-rich_rpt"/>
</dbReference>
<sequence length="602" mass="67321">MSPACEHSSEIREAHIPPNQMNRWLVFLAILGLSCATTGPDVEGEALLDFLKVLNDSNHQITDWNSFLVSPCFSWSHVTCRDGHVISLSLGSKGFSGTLSPSITNLKYLITLELQNNSLSGFLPDYIANLTRLQYLNLADNNFNGSMPSTWGQLSSLRTLDLSSNKLSGTIPKHLFSVPIFNYSDTELHCDSSLEQPCVSNSAIPASTNKSKLAVALGWASCGAFGILCLGTILTYAYQYIQRHKNDVFVDVSGEDESKVSFGQLRRFSLRELHLATNNFNEGNVIGQGGFGKVYKGALSDNTKIAVKRLADYHNPGGEAAFQREVQLISVAVHRNLLRLIGFCTTSTERILVYPFMENRSVAYRLRDLKPEEQSLDWPTRKRIAFGTAHGLEYLHEQCNPKIIHRDLKAANILLDDEFEAVLGDFGLAKLVDTRLTSVTTQVRGTMGHIAPEYLSTGKSSEKTDVFGYGITLLEIVTGQRAIDFSRLEEEEDVLLLDHIKKLLKEKRIKDIVDKNLESYDAKDVERIIQVALLCTQAAPEDRPSMSEVVNLLIGEGLAERWAEWELMDEMDNREMSLLDHQFAWADESTHDQEAIQLSWAR</sequence>
<evidence type="ECO:0000256" key="8">
    <source>
        <dbReference type="ARBA" id="ARBA00022614"/>
    </source>
</evidence>
<dbReference type="SMART" id="SM00369">
    <property type="entry name" value="LRR_TYP"/>
    <property type="match status" value="2"/>
</dbReference>
<feature type="signal peptide" evidence="25">
    <location>
        <begin position="1"/>
        <end position="36"/>
    </location>
</feature>
<dbReference type="InterPro" id="IPR013210">
    <property type="entry name" value="LRR_N_plant-typ"/>
</dbReference>
<evidence type="ECO:0000256" key="13">
    <source>
        <dbReference type="ARBA" id="ARBA00022741"/>
    </source>
</evidence>
<name>A0AAE1M8S7_9FABA</name>
<dbReference type="EC" id="2.7.11.1" evidence="5"/>
<dbReference type="FunFam" id="3.30.200.20:FF:000015">
    <property type="entry name" value="Somatic embryogenesis receptor kinase 1"/>
    <property type="match status" value="1"/>
</dbReference>
<dbReference type="Gene3D" id="1.10.510.10">
    <property type="entry name" value="Transferase(Phosphotransferase) domain 1"/>
    <property type="match status" value="1"/>
</dbReference>
<evidence type="ECO:0000313" key="27">
    <source>
        <dbReference type="EMBL" id="KAK4256840.1"/>
    </source>
</evidence>
<keyword evidence="15" id="KW-0611">Plant defense</keyword>
<evidence type="ECO:0000256" key="17">
    <source>
        <dbReference type="ARBA" id="ARBA00022989"/>
    </source>
</evidence>
<organism evidence="27 28">
    <name type="scientific">Acacia crassicarpa</name>
    <name type="common">northern wattle</name>
    <dbReference type="NCBI Taxonomy" id="499986"/>
    <lineage>
        <taxon>Eukaryota</taxon>
        <taxon>Viridiplantae</taxon>
        <taxon>Streptophyta</taxon>
        <taxon>Embryophyta</taxon>
        <taxon>Tracheophyta</taxon>
        <taxon>Spermatophyta</taxon>
        <taxon>Magnoliopsida</taxon>
        <taxon>eudicotyledons</taxon>
        <taxon>Gunneridae</taxon>
        <taxon>Pentapetalae</taxon>
        <taxon>rosids</taxon>
        <taxon>fabids</taxon>
        <taxon>Fabales</taxon>
        <taxon>Fabaceae</taxon>
        <taxon>Caesalpinioideae</taxon>
        <taxon>mimosoid clade</taxon>
        <taxon>Acacieae</taxon>
        <taxon>Acacia</taxon>
    </lineage>
</organism>
<evidence type="ECO:0000256" key="12">
    <source>
        <dbReference type="ARBA" id="ARBA00022737"/>
    </source>
</evidence>
<accession>A0AAE1M8S7</accession>
<dbReference type="SUPFAM" id="SSF56112">
    <property type="entry name" value="Protein kinase-like (PK-like)"/>
    <property type="match status" value="1"/>
</dbReference>
<dbReference type="InterPro" id="IPR051824">
    <property type="entry name" value="LRR_Rcpt-Like_S/T_Kinase"/>
</dbReference>
<evidence type="ECO:0000256" key="21">
    <source>
        <dbReference type="ARBA" id="ARBA00038043"/>
    </source>
</evidence>
<keyword evidence="6" id="KW-0134">Cell wall</keyword>
<evidence type="ECO:0000256" key="11">
    <source>
        <dbReference type="ARBA" id="ARBA00022729"/>
    </source>
</evidence>
<dbReference type="InterPro" id="IPR017441">
    <property type="entry name" value="Protein_kinase_ATP_BS"/>
</dbReference>
<proteinExistence type="inferred from homology"/>
<evidence type="ECO:0000256" key="25">
    <source>
        <dbReference type="SAM" id="SignalP"/>
    </source>
</evidence>
<keyword evidence="6" id="KW-0964">Secreted</keyword>
<dbReference type="SMART" id="SM00220">
    <property type="entry name" value="S_TKc"/>
    <property type="match status" value="1"/>
</dbReference>
<keyword evidence="11 25" id="KW-0732">Signal</keyword>
<comment type="catalytic activity">
    <reaction evidence="23">
        <text>L-seryl-[protein] + ATP = O-phospho-L-seryl-[protein] + ADP + H(+)</text>
        <dbReference type="Rhea" id="RHEA:17989"/>
        <dbReference type="Rhea" id="RHEA-COMP:9863"/>
        <dbReference type="Rhea" id="RHEA-COMP:11604"/>
        <dbReference type="ChEBI" id="CHEBI:15378"/>
        <dbReference type="ChEBI" id="CHEBI:29999"/>
        <dbReference type="ChEBI" id="CHEBI:30616"/>
        <dbReference type="ChEBI" id="CHEBI:83421"/>
        <dbReference type="ChEBI" id="CHEBI:456216"/>
        <dbReference type="EC" id="2.7.11.1"/>
    </reaction>
</comment>
<reference evidence="27" key="1">
    <citation type="submission" date="2023-10" db="EMBL/GenBank/DDBJ databases">
        <title>Chromosome-level genome of the transformable northern wattle, Acacia crassicarpa.</title>
        <authorList>
            <person name="Massaro I."/>
            <person name="Sinha N.R."/>
            <person name="Poethig S."/>
            <person name="Leichty A.R."/>
        </authorList>
    </citation>
    <scope>NUCLEOTIDE SEQUENCE</scope>
    <source>
        <strain evidence="27">Acra3RX</strain>
        <tissue evidence="27">Leaf</tissue>
    </source>
</reference>
<keyword evidence="17" id="KW-1133">Transmembrane helix</keyword>
<evidence type="ECO:0000256" key="1">
    <source>
        <dbReference type="ARBA" id="ARBA00004170"/>
    </source>
</evidence>
<dbReference type="GO" id="GO:0004674">
    <property type="term" value="F:protein serine/threonine kinase activity"/>
    <property type="evidence" value="ECO:0007669"/>
    <property type="project" value="UniProtKB-KW"/>
</dbReference>
<dbReference type="InterPro" id="IPR011009">
    <property type="entry name" value="Kinase-like_dom_sf"/>
</dbReference>
<dbReference type="PANTHER" id="PTHR48006">
    <property type="entry name" value="LEUCINE-RICH REPEAT-CONTAINING PROTEIN DDB_G0281931-RELATED"/>
    <property type="match status" value="1"/>
</dbReference>
<dbReference type="Gene3D" id="3.80.10.10">
    <property type="entry name" value="Ribonuclease Inhibitor"/>
    <property type="match status" value="1"/>
</dbReference>
<evidence type="ECO:0000256" key="4">
    <source>
        <dbReference type="ARBA" id="ARBA00008684"/>
    </source>
</evidence>
<keyword evidence="9" id="KW-0808">Transferase</keyword>
<dbReference type="Pfam" id="PF08263">
    <property type="entry name" value="LRRNT_2"/>
    <property type="match status" value="1"/>
</dbReference>
<gene>
    <name evidence="27" type="ORF">QN277_006512</name>
</gene>
<evidence type="ECO:0000256" key="16">
    <source>
        <dbReference type="ARBA" id="ARBA00022840"/>
    </source>
</evidence>
<dbReference type="InterPro" id="IPR001245">
    <property type="entry name" value="Ser-Thr/Tyr_kinase_cat_dom"/>
</dbReference>
<dbReference type="EMBL" id="JAWXYG010000012">
    <property type="protein sequence ID" value="KAK4256840.1"/>
    <property type="molecule type" value="Genomic_DNA"/>
</dbReference>
<evidence type="ECO:0000256" key="19">
    <source>
        <dbReference type="ARBA" id="ARBA00023170"/>
    </source>
</evidence>
<protein>
    <recommendedName>
        <fullName evidence="5">non-specific serine/threonine protein kinase</fullName>
        <ecNumber evidence="5">2.7.11.1</ecNumber>
    </recommendedName>
</protein>
<dbReference type="GO" id="GO:0005524">
    <property type="term" value="F:ATP binding"/>
    <property type="evidence" value="ECO:0007669"/>
    <property type="project" value="UniProtKB-UniRule"/>
</dbReference>
<dbReference type="GO" id="GO:0016020">
    <property type="term" value="C:membrane"/>
    <property type="evidence" value="ECO:0007669"/>
    <property type="project" value="UniProtKB-SubCell"/>
</dbReference>
<keyword evidence="19" id="KW-0675">Receptor</keyword>
<dbReference type="AlphaFoldDB" id="A0AAE1M8S7"/>
<keyword evidence="7" id="KW-0723">Serine/threonine-protein kinase</keyword>
<evidence type="ECO:0000259" key="26">
    <source>
        <dbReference type="PROSITE" id="PS50011"/>
    </source>
</evidence>
<evidence type="ECO:0000256" key="2">
    <source>
        <dbReference type="ARBA" id="ARBA00004191"/>
    </source>
</evidence>
<evidence type="ECO:0000256" key="9">
    <source>
        <dbReference type="ARBA" id="ARBA00022679"/>
    </source>
</evidence>
<dbReference type="Proteomes" id="UP001293593">
    <property type="component" value="Unassembled WGS sequence"/>
</dbReference>
<dbReference type="InterPro" id="IPR008271">
    <property type="entry name" value="Ser/Thr_kinase_AS"/>
</dbReference>
<keyword evidence="10" id="KW-0812">Transmembrane</keyword>
<evidence type="ECO:0000256" key="24">
    <source>
        <dbReference type="PROSITE-ProRule" id="PRU10141"/>
    </source>
</evidence>
<evidence type="ECO:0000256" key="18">
    <source>
        <dbReference type="ARBA" id="ARBA00023136"/>
    </source>
</evidence>
<feature type="domain" description="Protein kinase" evidence="26">
    <location>
        <begin position="280"/>
        <end position="563"/>
    </location>
</feature>
<keyword evidence="16 24" id="KW-0067">ATP-binding</keyword>
<evidence type="ECO:0000256" key="3">
    <source>
        <dbReference type="ARBA" id="ARBA00004479"/>
    </source>
</evidence>
<evidence type="ECO:0000256" key="6">
    <source>
        <dbReference type="ARBA" id="ARBA00022512"/>
    </source>
</evidence>
<dbReference type="Gene3D" id="3.30.200.20">
    <property type="entry name" value="Phosphorylase Kinase, domain 1"/>
    <property type="match status" value="1"/>
</dbReference>
<comment type="similarity">
    <text evidence="4">Belongs to the protein kinase superfamily. Ser/Thr protein kinase family.</text>
</comment>